<evidence type="ECO:0000313" key="3">
    <source>
        <dbReference type="Proteomes" id="UP000005238"/>
    </source>
</evidence>
<evidence type="ECO:0008006" key="4">
    <source>
        <dbReference type="Google" id="ProtNLM"/>
    </source>
</evidence>
<reference evidence="3" key="1">
    <citation type="journal article" date="2006" name="Science">
        <title>Phytophthora genome sequences uncover evolutionary origins and mechanisms of pathogenesis.</title>
        <authorList>
            <person name="Tyler B.M."/>
            <person name="Tripathy S."/>
            <person name="Zhang X."/>
            <person name="Dehal P."/>
            <person name="Jiang R.H."/>
            <person name="Aerts A."/>
            <person name="Arredondo F.D."/>
            <person name="Baxter L."/>
            <person name="Bensasson D."/>
            <person name="Beynon J.L."/>
            <person name="Chapman J."/>
            <person name="Damasceno C.M."/>
            <person name="Dorrance A.E."/>
            <person name="Dou D."/>
            <person name="Dickerman A.W."/>
            <person name="Dubchak I.L."/>
            <person name="Garbelotto M."/>
            <person name="Gijzen M."/>
            <person name="Gordon S.G."/>
            <person name="Govers F."/>
            <person name="Grunwald N.J."/>
            <person name="Huang W."/>
            <person name="Ivors K.L."/>
            <person name="Jones R.W."/>
            <person name="Kamoun S."/>
            <person name="Krampis K."/>
            <person name="Lamour K.H."/>
            <person name="Lee M.K."/>
            <person name="McDonald W.H."/>
            <person name="Medina M."/>
            <person name="Meijer H.J."/>
            <person name="Nordberg E.K."/>
            <person name="Maclean D.J."/>
            <person name="Ospina-Giraldo M.D."/>
            <person name="Morris P.F."/>
            <person name="Phuntumart V."/>
            <person name="Putnam N.H."/>
            <person name="Rash S."/>
            <person name="Rose J.K."/>
            <person name="Sakihama Y."/>
            <person name="Salamov A.A."/>
            <person name="Savidor A."/>
            <person name="Scheuring C.F."/>
            <person name="Smith B.M."/>
            <person name="Sobral B.W."/>
            <person name="Terry A."/>
            <person name="Torto-Alalibo T.A."/>
            <person name="Win J."/>
            <person name="Xu Z."/>
            <person name="Zhang H."/>
            <person name="Grigoriev I.V."/>
            <person name="Rokhsar D.S."/>
            <person name="Boore J.L."/>
        </authorList>
    </citation>
    <scope>NUCLEOTIDE SEQUENCE [LARGE SCALE GENOMIC DNA]</scope>
    <source>
        <strain evidence="3">Pr102</strain>
    </source>
</reference>
<reference evidence="2" key="2">
    <citation type="submission" date="2015-06" db="UniProtKB">
        <authorList>
            <consortium name="EnsemblProtists"/>
        </authorList>
    </citation>
    <scope>IDENTIFICATION</scope>
    <source>
        <strain evidence="2">Pr102</strain>
    </source>
</reference>
<dbReference type="AlphaFoldDB" id="H3GCY5"/>
<proteinExistence type="predicted"/>
<keyword evidence="1" id="KW-0732">Signal</keyword>
<dbReference type="VEuPathDB" id="FungiDB:KRP23_9889"/>
<dbReference type="Proteomes" id="UP000005238">
    <property type="component" value="Unassembled WGS sequence"/>
</dbReference>
<accession>H3GCY5</accession>
<keyword evidence="3" id="KW-1185">Reference proteome</keyword>
<dbReference type="eggNOG" id="ENOG502RF5Z">
    <property type="taxonomic scope" value="Eukaryota"/>
</dbReference>
<evidence type="ECO:0000313" key="2">
    <source>
        <dbReference type="EnsemblProtists" id="Phyra73381"/>
    </source>
</evidence>
<dbReference type="InParanoid" id="H3GCY5"/>
<dbReference type="OrthoDB" id="127578at2759"/>
<dbReference type="RefSeq" id="XP_067741711.1">
    <property type="nucleotide sequence ID" value="XM_067895500.1"/>
</dbReference>
<sequence length="158" mass="16448">MQNFSVTLIALAGLLSVCSGVDVANSLPSTTTDASGSSPTLQSPSTALNATISGNNVLITRSNIIVYGDQDKRGLVNLIKNMVMKGSSPQDDDALTTQIIAVLGAGNSTKSGSDVATKMVPKIKTALQSREKPVQLRQIIVKLTEMSPKFGAPDTDDA</sequence>
<dbReference type="EnsemblProtists" id="Phyra73381">
    <property type="protein sequence ID" value="Phyra73381"/>
    <property type="gene ID" value="Phyra73381"/>
</dbReference>
<organism evidence="2 3">
    <name type="scientific">Phytophthora ramorum</name>
    <name type="common">Sudden oak death agent</name>
    <dbReference type="NCBI Taxonomy" id="164328"/>
    <lineage>
        <taxon>Eukaryota</taxon>
        <taxon>Sar</taxon>
        <taxon>Stramenopiles</taxon>
        <taxon>Oomycota</taxon>
        <taxon>Peronosporomycetes</taxon>
        <taxon>Peronosporales</taxon>
        <taxon>Peronosporaceae</taxon>
        <taxon>Phytophthora</taxon>
    </lineage>
</organism>
<feature type="signal peptide" evidence="1">
    <location>
        <begin position="1"/>
        <end position="20"/>
    </location>
</feature>
<dbReference type="VEuPathDB" id="FungiDB:KRP22_7186"/>
<dbReference type="OMA" id="EMSPKFG"/>
<evidence type="ECO:0000256" key="1">
    <source>
        <dbReference type="SAM" id="SignalP"/>
    </source>
</evidence>
<feature type="chain" id="PRO_5003585340" description="RxLR effector protein" evidence="1">
    <location>
        <begin position="21"/>
        <end position="158"/>
    </location>
</feature>
<name>H3GCY5_PHYRM</name>
<dbReference type="EMBL" id="DS566000">
    <property type="status" value="NOT_ANNOTATED_CDS"/>
    <property type="molecule type" value="Genomic_DNA"/>
</dbReference>
<dbReference type="GeneID" id="94231268"/>
<protein>
    <recommendedName>
        <fullName evidence="4">RxLR effector protein</fullName>
    </recommendedName>
</protein>
<dbReference type="HOGENOM" id="CLU_1672736_0_0_1"/>